<gene>
    <name evidence="2" type="ORF">GCM10010104_33250</name>
</gene>
<dbReference type="EMBL" id="BAAART010000068">
    <property type="protein sequence ID" value="GAA2235755.1"/>
    <property type="molecule type" value="Genomic_DNA"/>
</dbReference>
<name>A0ABP5QH82_9ACTN</name>
<feature type="transmembrane region" description="Helical" evidence="1">
    <location>
        <begin position="89"/>
        <end position="107"/>
    </location>
</feature>
<dbReference type="Proteomes" id="UP001501474">
    <property type="component" value="Unassembled WGS sequence"/>
</dbReference>
<feature type="transmembrane region" description="Helical" evidence="1">
    <location>
        <begin position="58"/>
        <end position="77"/>
    </location>
</feature>
<comment type="caution">
    <text evidence="2">The sequence shown here is derived from an EMBL/GenBank/DDBJ whole genome shotgun (WGS) entry which is preliminary data.</text>
</comment>
<protein>
    <submittedName>
        <fullName evidence="2">Streptophobe family protein</fullName>
    </submittedName>
</protein>
<feature type="transmembrane region" description="Helical" evidence="1">
    <location>
        <begin position="21"/>
        <end position="46"/>
    </location>
</feature>
<feature type="transmembrane region" description="Helical" evidence="1">
    <location>
        <begin position="178"/>
        <end position="199"/>
    </location>
</feature>
<feature type="transmembrane region" description="Helical" evidence="1">
    <location>
        <begin position="127"/>
        <end position="146"/>
    </location>
</feature>
<evidence type="ECO:0000313" key="3">
    <source>
        <dbReference type="Proteomes" id="UP001501474"/>
    </source>
</evidence>
<dbReference type="NCBIfam" id="NF038391">
    <property type="entry name" value="streptophobe"/>
    <property type="match status" value="1"/>
</dbReference>
<organism evidence="2 3">
    <name type="scientific">Streptomyces indiaensis</name>
    <dbReference type="NCBI Taxonomy" id="284033"/>
    <lineage>
        <taxon>Bacteria</taxon>
        <taxon>Bacillati</taxon>
        <taxon>Actinomycetota</taxon>
        <taxon>Actinomycetes</taxon>
        <taxon>Kitasatosporales</taxon>
        <taxon>Streptomycetaceae</taxon>
        <taxon>Streptomyces</taxon>
    </lineage>
</organism>
<proteinExistence type="predicted"/>
<accession>A0ABP5QH82</accession>
<feature type="transmembrane region" description="Helical" evidence="1">
    <location>
        <begin position="315"/>
        <end position="335"/>
    </location>
</feature>
<keyword evidence="1" id="KW-0812">Transmembrane</keyword>
<feature type="transmembrane region" description="Helical" evidence="1">
    <location>
        <begin position="251"/>
        <end position="275"/>
    </location>
</feature>
<reference evidence="3" key="1">
    <citation type="journal article" date="2019" name="Int. J. Syst. Evol. Microbiol.">
        <title>The Global Catalogue of Microorganisms (GCM) 10K type strain sequencing project: providing services to taxonomists for standard genome sequencing and annotation.</title>
        <authorList>
            <consortium name="The Broad Institute Genomics Platform"/>
            <consortium name="The Broad Institute Genome Sequencing Center for Infectious Disease"/>
            <person name="Wu L."/>
            <person name="Ma J."/>
        </authorList>
    </citation>
    <scope>NUCLEOTIDE SEQUENCE [LARGE SCALE GENOMIC DNA]</scope>
    <source>
        <strain evidence="3">JCM 3053</strain>
    </source>
</reference>
<dbReference type="InterPro" id="IPR047724">
    <property type="entry name" value="Streptophobe"/>
</dbReference>
<dbReference type="RefSeq" id="WP_234849327.1">
    <property type="nucleotide sequence ID" value="NZ_BAAART010000068.1"/>
</dbReference>
<keyword evidence="3" id="KW-1185">Reference proteome</keyword>
<keyword evidence="1" id="KW-0472">Membrane</keyword>
<evidence type="ECO:0000313" key="2">
    <source>
        <dbReference type="EMBL" id="GAA2235755.1"/>
    </source>
</evidence>
<keyword evidence="1" id="KW-1133">Transmembrane helix</keyword>
<sequence>MSSRTPSGQARTSGQRAVARHGWLHALATVLGGLLAMAVVAALGLWAAGAADLPDGSFGPVVAATLVTSVGGTVKLAGSAGDLAETQAGLTVIPLSVTLTGALMLAWGFLRPLRHRAVAGAAELAGWAGRVAALWLLALIGLTLAARHTFDISLGDAALGELGDLFGASPQIGFTTDVPLSVFVGVVWLAGVLVLALLVSRGAPLPAGLLRFQASVRPAAYAMVALLLACVVIGVVVGLVVAAAKGHARETFAVILLGLPNLVWLAFTIGLGATWNGRVEGPFGLPMPHVLDEVLRTPDVSELNLRTLAEHDGRVWWLLVVDVVLLLAAGFVMAARSPARVRAWQHAVHMAVALGLTVFTICLLGRISAHFGLSVLGIGDLGGGLGGDLFLRPKLWGAVGLAIPWGLAAGFVGALLARRVRRRGEVGTGGEG</sequence>
<feature type="transmembrane region" description="Helical" evidence="1">
    <location>
        <begin position="395"/>
        <end position="417"/>
    </location>
</feature>
<feature type="transmembrane region" description="Helical" evidence="1">
    <location>
        <begin position="219"/>
        <end position="244"/>
    </location>
</feature>
<feature type="transmembrane region" description="Helical" evidence="1">
    <location>
        <begin position="347"/>
        <end position="367"/>
    </location>
</feature>
<evidence type="ECO:0000256" key="1">
    <source>
        <dbReference type="SAM" id="Phobius"/>
    </source>
</evidence>